<dbReference type="Proteomes" id="UP000007575">
    <property type="component" value="Plasmid P4"/>
</dbReference>
<gene>
    <name evidence="2" type="ordered locus">DGo_PD0061</name>
</gene>
<dbReference type="HOGENOM" id="CLU_2478179_0_0_0"/>
<name>H8H3N8_DEIGI</name>
<sequence>MGRQERKLLFQGLTGLGLPAPGAAQVTVEIITAQQMEKCVRTGESRDLASPNAFAQQSGNEVQRDHHEALAQRQAQDLEKDIKMERR</sequence>
<keyword evidence="3" id="KW-1185">Reference proteome</keyword>
<feature type="compositionally biased region" description="Basic and acidic residues" evidence="1">
    <location>
        <begin position="62"/>
        <end position="87"/>
    </location>
</feature>
<feature type="region of interest" description="Disordered" evidence="1">
    <location>
        <begin position="42"/>
        <end position="87"/>
    </location>
</feature>
<protein>
    <submittedName>
        <fullName evidence="2">Uncharacterized protein</fullName>
    </submittedName>
</protein>
<reference evidence="2 3" key="1">
    <citation type="journal article" date="2012" name="PLoS ONE">
        <title>Genome sequence and transcriptome analysis of the radioresistant bacterium Deinococcus gobiensis: insights into the extreme environmental adaptations.</title>
        <authorList>
            <person name="Yuan M."/>
            <person name="Chen M."/>
            <person name="Zhang W."/>
            <person name="Lu W."/>
            <person name="Wang J."/>
            <person name="Yang M."/>
            <person name="Zhao P."/>
            <person name="Tang R."/>
            <person name="Li X."/>
            <person name="Hao Y."/>
            <person name="Zhou Z."/>
            <person name="Zhan Y."/>
            <person name="Yu H."/>
            <person name="Teng C."/>
            <person name="Yan Y."/>
            <person name="Ping S."/>
            <person name="Wang Y."/>
            <person name="Lin M."/>
        </authorList>
    </citation>
    <scope>NUCLEOTIDE SEQUENCE [LARGE SCALE GENOMIC DNA]</scope>
    <source>
        <strain evidence="3">DSM 21396 / JCM 16679 / CGMCC 1.7299 / I-0</strain>
        <plasmid evidence="2">P4</plasmid>
    </source>
</reference>
<keyword evidence="2" id="KW-0614">Plasmid</keyword>
<organism evidence="2 3">
    <name type="scientific">Deinococcus gobiensis (strain DSM 21396 / JCM 16679 / CGMCC 1.7299 / I-0)</name>
    <dbReference type="NCBI Taxonomy" id="745776"/>
    <lineage>
        <taxon>Bacteria</taxon>
        <taxon>Thermotogati</taxon>
        <taxon>Deinococcota</taxon>
        <taxon>Deinococci</taxon>
        <taxon>Deinococcales</taxon>
        <taxon>Deinococcaceae</taxon>
        <taxon>Deinococcus</taxon>
    </lineage>
</organism>
<geneLocation type="plasmid" evidence="2 3">
    <name>P4</name>
</geneLocation>
<dbReference type="EMBL" id="CP002195">
    <property type="protein sequence ID" value="AFD28135.1"/>
    <property type="molecule type" value="Genomic_DNA"/>
</dbReference>
<evidence type="ECO:0000256" key="1">
    <source>
        <dbReference type="SAM" id="MobiDB-lite"/>
    </source>
</evidence>
<dbReference type="AlphaFoldDB" id="H8H3N8"/>
<accession>H8H3N8</accession>
<evidence type="ECO:0000313" key="2">
    <source>
        <dbReference type="EMBL" id="AFD28135.1"/>
    </source>
</evidence>
<dbReference type="KEGG" id="dgo:DGo_PD0061"/>
<proteinExistence type="predicted"/>
<evidence type="ECO:0000313" key="3">
    <source>
        <dbReference type="Proteomes" id="UP000007575"/>
    </source>
</evidence>